<evidence type="ECO:0000313" key="14">
    <source>
        <dbReference type="EMBL" id="BDS10484.1"/>
    </source>
</evidence>
<dbReference type="SUPFAM" id="SSF55486">
    <property type="entry name" value="Metalloproteases ('zincins'), catalytic domain"/>
    <property type="match status" value="1"/>
</dbReference>
<dbReference type="Pfam" id="PF02225">
    <property type="entry name" value="PA"/>
    <property type="match status" value="1"/>
</dbReference>
<dbReference type="Pfam" id="PF02128">
    <property type="entry name" value="Peptidase_M36"/>
    <property type="match status" value="1"/>
</dbReference>
<feature type="domain" description="PKD" evidence="13">
    <location>
        <begin position="1108"/>
        <end position="1156"/>
    </location>
</feature>
<dbReference type="GO" id="GO:0008270">
    <property type="term" value="F:zinc ion binding"/>
    <property type="evidence" value="ECO:0007669"/>
    <property type="project" value="InterPro"/>
</dbReference>
<dbReference type="InterPro" id="IPR050371">
    <property type="entry name" value="Fungal_virulence_M36"/>
</dbReference>
<dbReference type="InterPro" id="IPR046450">
    <property type="entry name" value="PA_dom_sf"/>
</dbReference>
<evidence type="ECO:0000256" key="10">
    <source>
        <dbReference type="ARBA" id="ARBA00023049"/>
    </source>
</evidence>
<dbReference type="AlphaFoldDB" id="A0A915YCD0"/>
<keyword evidence="10" id="KW-0482">Metalloprotease</keyword>
<proteinExistence type="inferred from homology"/>
<dbReference type="Gene3D" id="3.50.30.30">
    <property type="match status" value="1"/>
</dbReference>
<dbReference type="Pfam" id="PF18911">
    <property type="entry name" value="PKD_4"/>
    <property type="match status" value="2"/>
</dbReference>
<evidence type="ECO:0000256" key="8">
    <source>
        <dbReference type="ARBA" id="ARBA00022801"/>
    </source>
</evidence>
<dbReference type="InterPro" id="IPR011096">
    <property type="entry name" value="FTP_domain"/>
</dbReference>
<evidence type="ECO:0000256" key="1">
    <source>
        <dbReference type="ARBA" id="ARBA00001947"/>
    </source>
</evidence>
<evidence type="ECO:0000256" key="3">
    <source>
        <dbReference type="ARBA" id="ARBA00006006"/>
    </source>
</evidence>
<evidence type="ECO:0000313" key="15">
    <source>
        <dbReference type="Proteomes" id="UP001060919"/>
    </source>
</evidence>
<dbReference type="Gene3D" id="2.60.40.10">
    <property type="entry name" value="Immunoglobulins"/>
    <property type="match status" value="2"/>
</dbReference>
<evidence type="ECO:0000256" key="12">
    <source>
        <dbReference type="SAM" id="SignalP"/>
    </source>
</evidence>
<dbReference type="CDD" id="cd04818">
    <property type="entry name" value="PA_subtilisin_1"/>
    <property type="match status" value="1"/>
</dbReference>
<dbReference type="InterPro" id="IPR027268">
    <property type="entry name" value="Peptidase_M4/M1_CTD_sf"/>
</dbReference>
<dbReference type="NCBIfam" id="TIGR04183">
    <property type="entry name" value="Por_Secre_tail"/>
    <property type="match status" value="1"/>
</dbReference>
<evidence type="ECO:0000256" key="6">
    <source>
        <dbReference type="ARBA" id="ARBA00022723"/>
    </source>
</evidence>
<comment type="cofactor">
    <cofactor evidence="1">
        <name>Zn(2+)</name>
        <dbReference type="ChEBI" id="CHEBI:29105"/>
    </cofactor>
</comment>
<dbReference type="InterPro" id="IPR013783">
    <property type="entry name" value="Ig-like_fold"/>
</dbReference>
<evidence type="ECO:0000256" key="9">
    <source>
        <dbReference type="ARBA" id="ARBA00022833"/>
    </source>
</evidence>
<organism evidence="14 15">
    <name type="scientific">Aureispira anguillae</name>
    <dbReference type="NCBI Taxonomy" id="2864201"/>
    <lineage>
        <taxon>Bacteria</taxon>
        <taxon>Pseudomonadati</taxon>
        <taxon>Bacteroidota</taxon>
        <taxon>Saprospiria</taxon>
        <taxon>Saprospirales</taxon>
        <taxon>Saprospiraceae</taxon>
        <taxon>Aureispira</taxon>
    </lineage>
</organism>
<dbReference type="InterPro" id="IPR022409">
    <property type="entry name" value="PKD/Chitinase_dom"/>
</dbReference>
<protein>
    <submittedName>
        <fullName evidence="14">T9SS-dependent M36 family metallopeptidase</fullName>
    </submittedName>
</protein>
<dbReference type="SUPFAM" id="SSF49299">
    <property type="entry name" value="PKD domain"/>
    <property type="match status" value="2"/>
</dbReference>
<evidence type="ECO:0000256" key="7">
    <source>
        <dbReference type="ARBA" id="ARBA00022729"/>
    </source>
</evidence>
<dbReference type="CDD" id="cd00146">
    <property type="entry name" value="PKD"/>
    <property type="match status" value="2"/>
</dbReference>
<dbReference type="GO" id="GO:0006508">
    <property type="term" value="P:proteolysis"/>
    <property type="evidence" value="ECO:0007669"/>
    <property type="project" value="UniProtKB-KW"/>
</dbReference>
<keyword evidence="15" id="KW-1185">Reference proteome</keyword>
<keyword evidence="6" id="KW-0479">Metal-binding</keyword>
<gene>
    <name evidence="14" type="ORF">AsAng_0011920</name>
</gene>
<dbReference type="Pfam" id="PF07504">
    <property type="entry name" value="FTP"/>
    <property type="match status" value="1"/>
</dbReference>
<dbReference type="Proteomes" id="UP001060919">
    <property type="component" value="Chromosome"/>
</dbReference>
<evidence type="ECO:0000259" key="13">
    <source>
        <dbReference type="PROSITE" id="PS50093"/>
    </source>
</evidence>
<dbReference type="SMART" id="SM00089">
    <property type="entry name" value="PKD"/>
    <property type="match status" value="2"/>
</dbReference>
<dbReference type="InterPro" id="IPR000601">
    <property type="entry name" value="PKD_dom"/>
</dbReference>
<dbReference type="GO" id="GO:0005615">
    <property type="term" value="C:extracellular space"/>
    <property type="evidence" value="ECO:0007669"/>
    <property type="project" value="InterPro"/>
</dbReference>
<sequence>MKQLASVVLLLMLCTTTIFAQNPTTTIQEFLDKNHATQQLTKEDISDWVITSHHTSNTSGVLHVYIQQKHQGIKVSNGIANFALKNKQVLSMGNRLISNLHQKATYSSPAINPVQAIERASQHLGLHKPTDLRALDPINNKHFIYNKGGISKENIPVELMYYAVSDTEVKLVWNLSIYTLDAQHWWSVCIDAQNGELVHKNDWVIHCNFEHSPFTKCNNAQHNLKSPTNFAAPETILQPDQYTVFALPVESPNHGGRSIVTNPADTLASPYGWHDTNGANGAEYTITRGNNVHAYDDVADNNSPGFSPDGGAVLEFNFPYTSTSAPSTYQAAAITNLFYMNNMMHDIWYRYGFDEASGNFQFNNYGRGGADNDYVFAEAQDGGGTNNANFATPGDGANPRMQMYLWNSGGSGGNYLTVNTPSGIAGSYSAADATFGPGLPNVPITANLALVEDNTPPINDACETIINAATVAGKIAVIDRGNCSFVAKVEAAQNAGALAVIVINNATGAPFQMGGTSTTVTIPSIMITQTDGNAIKAQMATGTVNGTISNGGTVANAKDGDLDNGIIAHEYGHGISTRLTGGANNPNCLSNPEQMGEGWSDWFGLMLTIEAGDLGTDVRGIGTYASGQATTGQGIRPAPYSTDFAVNPYTYGASNNTGQISEPHGVGFIFATVLWDLNWALIAQYGGSPDFDLYNGTGGNNIAMNLVIEGLKLQPCNPGMIDGRDAILQADQLLYNGIHQCLIWDVFATRGFGYSASQGSSGSRSDQTEAFDLPTNCQTATAPPSAAFSPNSATACITTVSFTDNSTDIPQSWLWDFGDGTTSTLQNPTHIYNASGTYTVKLVVSNTIGADSSSQQITITLPPTPIANAVEVCAGDTAYIPAITTGIVQWRNTANTIIHIGDTLVVPNTGSFQTYYVENAVGAASQYVGPNNSSIGAGGYHSSAYHGALNFTANQPFEIVSAWVDADGAGPRTIYLATGSNTNGTPPSGSDIVDQVTVNLTNGPQRIHLNLTVPSSGSYNIGGNNVDLFRNSSGANYPYSLNGYMTINNSSATSSPTGYYYYLYDLEVRDPQCISALDTVTVTPVVSNFSYIDNGGVVNFTDASIGATSWLWDFGDNNTSTLQNPVHSYASPGTYTISLTINNGACTSTQTFSVVVGLFKVSEHLPNITLLPNPSSGLASLILDQKIDEDLTVQVVDVSGKVLRSTILPRGTTALNLELSALPAAIYFVQIKGAEFSETRKLIIK</sequence>
<comment type="similarity">
    <text evidence="3">Belongs to the peptidase M36 family.</text>
</comment>
<feature type="signal peptide" evidence="12">
    <location>
        <begin position="1"/>
        <end position="20"/>
    </location>
</feature>
<accession>A0A915YCD0</accession>
<evidence type="ECO:0000256" key="4">
    <source>
        <dbReference type="ARBA" id="ARBA00022525"/>
    </source>
</evidence>
<keyword evidence="5" id="KW-0645">Protease</keyword>
<name>A0A915YCD0_9BACT</name>
<keyword evidence="9" id="KW-0862">Zinc</keyword>
<dbReference type="InterPro" id="IPR003137">
    <property type="entry name" value="PA_domain"/>
</dbReference>
<keyword evidence="7 12" id="KW-0732">Signal</keyword>
<dbReference type="NCBIfam" id="NF038113">
    <property type="entry name" value="T9SSA_dep_M36"/>
    <property type="match status" value="1"/>
</dbReference>
<dbReference type="GO" id="GO:0004222">
    <property type="term" value="F:metalloendopeptidase activity"/>
    <property type="evidence" value="ECO:0007669"/>
    <property type="project" value="InterPro"/>
</dbReference>
<keyword evidence="4" id="KW-0964">Secreted</keyword>
<dbReference type="CDD" id="cd09596">
    <property type="entry name" value="M36"/>
    <property type="match status" value="1"/>
</dbReference>
<comment type="subcellular location">
    <subcellularLocation>
        <location evidence="2">Secreted</location>
    </subcellularLocation>
</comment>
<dbReference type="PANTHER" id="PTHR33478:SF1">
    <property type="entry name" value="EXTRACELLULAR METALLOPROTEINASE MEP"/>
    <property type="match status" value="1"/>
</dbReference>
<dbReference type="PANTHER" id="PTHR33478">
    <property type="entry name" value="EXTRACELLULAR METALLOPROTEINASE MEP"/>
    <property type="match status" value="1"/>
</dbReference>
<evidence type="ECO:0000256" key="11">
    <source>
        <dbReference type="ARBA" id="ARBA00023145"/>
    </source>
</evidence>
<dbReference type="FunFam" id="2.60.40.10:FF:000270">
    <property type="entry name" value="Cell surface protein"/>
    <property type="match status" value="1"/>
</dbReference>
<feature type="domain" description="PKD" evidence="13">
    <location>
        <begin position="783"/>
        <end position="866"/>
    </location>
</feature>
<keyword evidence="8" id="KW-0378">Hydrolase</keyword>
<dbReference type="Gene3D" id="3.10.170.10">
    <property type="match status" value="1"/>
</dbReference>
<dbReference type="InterPro" id="IPR035986">
    <property type="entry name" value="PKD_dom_sf"/>
</dbReference>
<evidence type="ECO:0000256" key="5">
    <source>
        <dbReference type="ARBA" id="ARBA00022670"/>
    </source>
</evidence>
<dbReference type="InterPro" id="IPR026444">
    <property type="entry name" value="Secre_tail"/>
</dbReference>
<dbReference type="RefSeq" id="WP_264791791.1">
    <property type="nucleotide sequence ID" value="NZ_AP026867.1"/>
</dbReference>
<dbReference type="KEGG" id="aup:AsAng_0011920"/>
<feature type="chain" id="PRO_5037087968" evidence="12">
    <location>
        <begin position="21"/>
        <end position="1245"/>
    </location>
</feature>
<dbReference type="InterPro" id="IPR001842">
    <property type="entry name" value="Peptidase_M36"/>
</dbReference>
<reference evidence="14" key="1">
    <citation type="submission" date="2022-09" db="EMBL/GenBank/DDBJ databases">
        <title>Aureispira anguillicida sp. nov., isolated from Leptocephalus of Japanese eel Anguilla japonica.</title>
        <authorList>
            <person name="Yuasa K."/>
            <person name="Mekata T."/>
            <person name="Ikunari K."/>
        </authorList>
    </citation>
    <scope>NUCLEOTIDE SEQUENCE</scope>
    <source>
        <strain evidence="14">EL160426</strain>
    </source>
</reference>
<evidence type="ECO:0000256" key="2">
    <source>
        <dbReference type="ARBA" id="ARBA00004613"/>
    </source>
</evidence>
<dbReference type="EMBL" id="AP026867">
    <property type="protein sequence ID" value="BDS10484.1"/>
    <property type="molecule type" value="Genomic_DNA"/>
</dbReference>
<keyword evidence="11" id="KW-0865">Zymogen</keyword>
<dbReference type="SUPFAM" id="SSF52025">
    <property type="entry name" value="PA domain"/>
    <property type="match status" value="1"/>
</dbReference>
<dbReference type="Gene3D" id="1.10.390.10">
    <property type="entry name" value="Neutral Protease Domain 2"/>
    <property type="match status" value="1"/>
</dbReference>
<dbReference type="PROSITE" id="PS50093">
    <property type="entry name" value="PKD"/>
    <property type="match status" value="2"/>
</dbReference>
<dbReference type="Pfam" id="PF18962">
    <property type="entry name" value="Por_Secre_tail"/>
    <property type="match status" value="1"/>
</dbReference>